<dbReference type="GO" id="GO:0030335">
    <property type="term" value="P:positive regulation of cell migration"/>
    <property type="evidence" value="ECO:0007669"/>
    <property type="project" value="TreeGrafter"/>
</dbReference>
<dbReference type="RefSeq" id="XP_006212083.2">
    <property type="nucleotide sequence ID" value="XM_006212021.4"/>
</dbReference>
<feature type="chain" id="PRO_5027148621" description="C-C motif chemokine" evidence="5">
    <location>
        <begin position="34"/>
        <end position="109"/>
    </location>
</feature>
<dbReference type="InterPro" id="IPR000827">
    <property type="entry name" value="Chemokine_CC_CS"/>
</dbReference>
<feature type="domain" description="Chemokine interleukin-8-like" evidence="6">
    <location>
        <begin position="41"/>
        <end position="100"/>
    </location>
</feature>
<dbReference type="InParanoid" id="A0A6I9IG33"/>
<accession>A0A6I9IG33</accession>
<name>A0A6I9IG33_VICPA</name>
<dbReference type="InterPro" id="IPR036048">
    <property type="entry name" value="Interleukin_8-like_sf"/>
</dbReference>
<dbReference type="SMART" id="SM00199">
    <property type="entry name" value="SCY"/>
    <property type="match status" value="1"/>
</dbReference>
<dbReference type="PANTHER" id="PTHR12015:SF98">
    <property type="entry name" value="C-C MOTIF CHEMOKINE 2"/>
    <property type="match status" value="1"/>
</dbReference>
<dbReference type="GO" id="GO:0006954">
    <property type="term" value="P:inflammatory response"/>
    <property type="evidence" value="ECO:0007669"/>
    <property type="project" value="TreeGrafter"/>
</dbReference>
<dbReference type="InterPro" id="IPR039809">
    <property type="entry name" value="Chemokine_b/g/d"/>
</dbReference>
<dbReference type="GeneID" id="102526463"/>
<comment type="similarity">
    <text evidence="1 5">Belongs to the intercrine beta (chemokine CC) family.</text>
</comment>
<dbReference type="SUPFAM" id="SSF54117">
    <property type="entry name" value="Interleukin 8-like chemokines"/>
    <property type="match status" value="1"/>
</dbReference>
<keyword evidence="4" id="KW-1015">Disulfide bond</keyword>
<evidence type="ECO:0000313" key="7">
    <source>
        <dbReference type="Proteomes" id="UP001652581"/>
    </source>
</evidence>
<dbReference type="GO" id="GO:0008009">
    <property type="term" value="F:chemokine activity"/>
    <property type="evidence" value="ECO:0007669"/>
    <property type="project" value="InterPro"/>
</dbReference>
<keyword evidence="7" id="KW-1185">Reference proteome</keyword>
<evidence type="ECO:0000256" key="1">
    <source>
        <dbReference type="ARBA" id="ARBA00010868"/>
    </source>
</evidence>
<gene>
    <name evidence="8" type="primary">LOC102526463</name>
</gene>
<dbReference type="OrthoDB" id="8934837at2759"/>
<feature type="signal peptide" evidence="5">
    <location>
        <begin position="1"/>
        <end position="33"/>
    </location>
</feature>
<reference evidence="8" key="1">
    <citation type="submission" date="2025-08" db="UniProtKB">
        <authorList>
            <consortium name="RefSeq"/>
        </authorList>
    </citation>
    <scope>IDENTIFICATION</scope>
</reference>
<dbReference type="Proteomes" id="UP001652581">
    <property type="component" value="Chromosome 16"/>
</dbReference>
<keyword evidence="5" id="KW-0964">Secreted</keyword>
<evidence type="ECO:0000256" key="4">
    <source>
        <dbReference type="ARBA" id="ARBA00023157"/>
    </source>
</evidence>
<dbReference type="GO" id="GO:0070098">
    <property type="term" value="P:chemokine-mediated signaling pathway"/>
    <property type="evidence" value="ECO:0007669"/>
    <property type="project" value="TreeGrafter"/>
</dbReference>
<evidence type="ECO:0000256" key="5">
    <source>
        <dbReference type="RuleBase" id="RU361150"/>
    </source>
</evidence>
<sequence length="109" mass="12121">MLKLESSAPNMKISAGLLCLLLAAAAFSTQVLAQPDAINSPVTCCYTLTSKKIPMQKLMSYTRVTSSKCPKEAVIFKTTRAKEICADPEQKWVQDYMNYLDKKNQISKP</sequence>
<evidence type="ECO:0000313" key="8">
    <source>
        <dbReference type="RefSeq" id="XP_006212083.2"/>
    </source>
</evidence>
<evidence type="ECO:0000256" key="3">
    <source>
        <dbReference type="ARBA" id="ARBA00022514"/>
    </source>
</evidence>
<dbReference type="AlphaFoldDB" id="A0A6I9IG33"/>
<evidence type="ECO:0000259" key="6">
    <source>
        <dbReference type="SMART" id="SM00199"/>
    </source>
</evidence>
<dbReference type="Pfam" id="PF00048">
    <property type="entry name" value="IL8"/>
    <property type="match status" value="1"/>
</dbReference>
<dbReference type="GO" id="GO:0061844">
    <property type="term" value="P:antimicrobial humoral immune response mediated by antimicrobial peptide"/>
    <property type="evidence" value="ECO:0007669"/>
    <property type="project" value="TreeGrafter"/>
</dbReference>
<dbReference type="FunFam" id="2.40.50.40:FF:000002">
    <property type="entry name" value="C-C motif chemokine"/>
    <property type="match status" value="1"/>
</dbReference>
<dbReference type="CDD" id="cd00272">
    <property type="entry name" value="Chemokine_CC"/>
    <property type="match status" value="1"/>
</dbReference>
<dbReference type="GO" id="GO:0005615">
    <property type="term" value="C:extracellular space"/>
    <property type="evidence" value="ECO:0007669"/>
    <property type="project" value="UniProtKB-KW"/>
</dbReference>
<dbReference type="FunCoup" id="A0A6I9IG33">
    <property type="interactions" value="285"/>
</dbReference>
<proteinExistence type="inferred from homology"/>
<dbReference type="Gene3D" id="2.40.50.40">
    <property type="match status" value="1"/>
</dbReference>
<keyword evidence="5" id="KW-0732">Signal</keyword>
<dbReference type="PROSITE" id="PS00472">
    <property type="entry name" value="SMALL_CYTOKINES_CC"/>
    <property type="match status" value="1"/>
</dbReference>
<dbReference type="KEGG" id="vpc:102526463"/>
<keyword evidence="3 5" id="KW-0202">Cytokine</keyword>
<organism evidence="7 8">
    <name type="scientific">Vicugna pacos</name>
    <name type="common">Alpaca</name>
    <name type="synonym">Lama pacos</name>
    <dbReference type="NCBI Taxonomy" id="30538"/>
    <lineage>
        <taxon>Eukaryota</taxon>
        <taxon>Metazoa</taxon>
        <taxon>Chordata</taxon>
        <taxon>Craniata</taxon>
        <taxon>Vertebrata</taxon>
        <taxon>Euteleostomi</taxon>
        <taxon>Mammalia</taxon>
        <taxon>Eutheria</taxon>
        <taxon>Laurasiatheria</taxon>
        <taxon>Artiodactyla</taxon>
        <taxon>Tylopoda</taxon>
        <taxon>Camelidae</taxon>
        <taxon>Vicugna</taxon>
    </lineage>
</organism>
<evidence type="ECO:0000256" key="2">
    <source>
        <dbReference type="ARBA" id="ARBA00022500"/>
    </source>
</evidence>
<dbReference type="PANTHER" id="PTHR12015">
    <property type="entry name" value="SMALL INDUCIBLE CYTOKINE A"/>
    <property type="match status" value="1"/>
</dbReference>
<comment type="subcellular location">
    <subcellularLocation>
        <location evidence="5">Secreted</location>
    </subcellularLocation>
</comment>
<dbReference type="InterPro" id="IPR001811">
    <property type="entry name" value="Chemokine_IL8-like_dom"/>
</dbReference>
<protein>
    <recommendedName>
        <fullName evidence="5">C-C motif chemokine</fullName>
    </recommendedName>
</protein>
<dbReference type="GO" id="GO:0048245">
    <property type="term" value="P:eosinophil chemotaxis"/>
    <property type="evidence" value="ECO:0007669"/>
    <property type="project" value="TreeGrafter"/>
</dbReference>
<dbReference type="GO" id="GO:0048020">
    <property type="term" value="F:CCR chemokine receptor binding"/>
    <property type="evidence" value="ECO:0007669"/>
    <property type="project" value="TreeGrafter"/>
</dbReference>
<keyword evidence="2 5" id="KW-0145">Chemotaxis</keyword>